<protein>
    <submittedName>
        <fullName evidence="2">Uncharacterized protein</fullName>
    </submittedName>
</protein>
<proteinExistence type="predicted"/>
<dbReference type="RefSeq" id="WP_338435135.1">
    <property type="nucleotide sequence ID" value="NZ_JAUYVH010000001.1"/>
</dbReference>
<comment type="caution">
    <text evidence="2">The sequence shown here is derived from an EMBL/GenBank/DDBJ whole genome shotgun (WGS) entry which is preliminary data.</text>
</comment>
<keyword evidence="1" id="KW-0732">Signal</keyword>
<accession>A0ABU1BJU7</accession>
<dbReference type="Proteomes" id="UP001225596">
    <property type="component" value="Unassembled WGS sequence"/>
</dbReference>
<sequence length="96" mass="9840">MKKSLITTLIAVPALSLSALSFAAEPVALTSAQMDGVTAGTNSGSNYSFIWAGQFNASPVTVVQANILTIGSGNESAVQSGNFISVRQGGIRRIPL</sequence>
<evidence type="ECO:0000313" key="3">
    <source>
        <dbReference type="Proteomes" id="UP001225596"/>
    </source>
</evidence>
<organism evidence="2 3">
    <name type="scientific">Keguizhuia sedimenti</name>
    <dbReference type="NCBI Taxonomy" id="3064264"/>
    <lineage>
        <taxon>Bacteria</taxon>
        <taxon>Pseudomonadati</taxon>
        <taxon>Pseudomonadota</taxon>
        <taxon>Betaproteobacteria</taxon>
        <taxon>Burkholderiales</taxon>
        <taxon>Oxalobacteraceae</taxon>
        <taxon>Keguizhuia</taxon>
    </lineage>
</organism>
<name>A0ABU1BJU7_9BURK</name>
<reference evidence="2 3" key="1">
    <citation type="submission" date="2023-08" db="EMBL/GenBank/DDBJ databases">
        <title>Oxalobacteraceae gen .nov., isolated from river sludge outside the plant.</title>
        <authorList>
            <person name="Zhao S.Y."/>
        </authorList>
    </citation>
    <scope>NUCLEOTIDE SEQUENCE [LARGE SCALE GENOMIC DNA]</scope>
    <source>
        <strain evidence="2 3">R-40</strain>
    </source>
</reference>
<feature type="signal peptide" evidence="1">
    <location>
        <begin position="1"/>
        <end position="23"/>
    </location>
</feature>
<gene>
    <name evidence="2" type="ORF">Q8A64_02505</name>
</gene>
<dbReference type="EMBL" id="JAUYVH010000001">
    <property type="protein sequence ID" value="MDQ9169275.1"/>
    <property type="molecule type" value="Genomic_DNA"/>
</dbReference>
<evidence type="ECO:0000256" key="1">
    <source>
        <dbReference type="SAM" id="SignalP"/>
    </source>
</evidence>
<evidence type="ECO:0000313" key="2">
    <source>
        <dbReference type="EMBL" id="MDQ9169275.1"/>
    </source>
</evidence>
<keyword evidence="3" id="KW-1185">Reference proteome</keyword>
<feature type="chain" id="PRO_5045291272" evidence="1">
    <location>
        <begin position="24"/>
        <end position="96"/>
    </location>
</feature>